<keyword evidence="1" id="KW-0663">Pyridoxal phosphate</keyword>
<evidence type="ECO:0000313" key="2">
    <source>
        <dbReference type="EMBL" id="MCU4751203.1"/>
    </source>
</evidence>
<name>A0AAP2Z6N8_9EURY</name>
<organism evidence="2 3">
    <name type="scientific">Natronosalvus hydrolyticus</name>
    <dbReference type="NCBI Taxonomy" id="2979988"/>
    <lineage>
        <taxon>Archaea</taxon>
        <taxon>Methanobacteriati</taxon>
        <taxon>Methanobacteriota</taxon>
        <taxon>Stenosarchaea group</taxon>
        <taxon>Halobacteria</taxon>
        <taxon>Halobacteriales</taxon>
        <taxon>Natrialbaceae</taxon>
        <taxon>Natronosalvus</taxon>
    </lineage>
</organism>
<dbReference type="RefSeq" id="WP_342806735.1">
    <property type="nucleotide sequence ID" value="NZ_JAOPJZ010000002.1"/>
</dbReference>
<keyword evidence="2" id="KW-0032">Aminotransferase</keyword>
<evidence type="ECO:0000256" key="1">
    <source>
        <dbReference type="RuleBase" id="RU004508"/>
    </source>
</evidence>
<dbReference type="PANTHER" id="PTHR30244:SF34">
    <property type="entry name" value="DTDP-4-AMINO-4,6-DIDEOXYGALACTOSE TRANSAMINASE"/>
    <property type="match status" value="1"/>
</dbReference>
<gene>
    <name evidence="2" type="ORF">OB919_04275</name>
</gene>
<reference evidence="2 3" key="1">
    <citation type="submission" date="2022-09" db="EMBL/GenBank/DDBJ databases">
        <title>Enrichment on poylsaccharides allowed isolation of novel metabolic and taxonomic groups of Haloarchaea.</title>
        <authorList>
            <person name="Sorokin D.Y."/>
            <person name="Elcheninov A.G."/>
            <person name="Khizhniak T.V."/>
            <person name="Kolganova T.V."/>
            <person name="Kublanov I.V."/>
        </authorList>
    </citation>
    <scope>NUCLEOTIDE SEQUENCE [LARGE SCALE GENOMIC DNA]</scope>
    <source>
        <strain evidence="2 3">AArc-curdl1</strain>
    </source>
</reference>
<dbReference type="GO" id="GO:0030170">
    <property type="term" value="F:pyridoxal phosphate binding"/>
    <property type="evidence" value="ECO:0007669"/>
    <property type="project" value="TreeGrafter"/>
</dbReference>
<dbReference type="CDD" id="cd00616">
    <property type="entry name" value="AHBA_syn"/>
    <property type="match status" value="1"/>
</dbReference>
<evidence type="ECO:0000313" key="3">
    <source>
        <dbReference type="Proteomes" id="UP001321047"/>
    </source>
</evidence>
<keyword evidence="2" id="KW-0808">Transferase</keyword>
<dbReference type="SUPFAM" id="SSF53383">
    <property type="entry name" value="PLP-dependent transferases"/>
    <property type="match status" value="1"/>
</dbReference>
<accession>A0AAP2Z6N8</accession>
<comment type="caution">
    <text evidence="2">The sequence shown here is derived from an EMBL/GenBank/DDBJ whole genome shotgun (WGS) entry which is preliminary data.</text>
</comment>
<dbReference type="InterPro" id="IPR015424">
    <property type="entry name" value="PyrdxlP-dep_Trfase"/>
</dbReference>
<keyword evidence="3" id="KW-1185">Reference proteome</keyword>
<dbReference type="Gene3D" id="3.90.1150.10">
    <property type="entry name" value="Aspartate Aminotransferase, domain 1"/>
    <property type="match status" value="1"/>
</dbReference>
<dbReference type="InterPro" id="IPR015422">
    <property type="entry name" value="PyrdxlP-dep_Trfase_small"/>
</dbReference>
<protein>
    <submittedName>
        <fullName evidence="2">DegT/DnrJ/EryC1/StrS family aminotransferase</fullName>
    </submittedName>
</protein>
<dbReference type="InterPro" id="IPR015421">
    <property type="entry name" value="PyrdxlP-dep_Trfase_major"/>
</dbReference>
<proteinExistence type="inferred from homology"/>
<dbReference type="GO" id="GO:0000271">
    <property type="term" value="P:polysaccharide biosynthetic process"/>
    <property type="evidence" value="ECO:0007669"/>
    <property type="project" value="TreeGrafter"/>
</dbReference>
<dbReference type="Proteomes" id="UP001321047">
    <property type="component" value="Unassembled WGS sequence"/>
</dbReference>
<dbReference type="InterPro" id="IPR000653">
    <property type="entry name" value="DegT/StrS_aminotransferase"/>
</dbReference>
<sequence>MTKLAINGGPKAASDLEIPRWPQCTEKSKEYVMDSLESEKWCRIIDGADWVDRFEEEFADLHDAEHAIAVSNGTVAIELALRASGLEPGDEVLVPAYTFIATASAVACMGGVPKFVDVDPDTFNIDPESVRENITEDTVGIVGVHFGGYPMDVDELLPIVEEHGLFFIEDAAHAQGSAWRGQKVGTFGDFGTFSFQQSKSVAGGEGGIVVTDDEVLAEEASLVHNIGRPVGAGYKHTMLSSNYRLPELQGALLTAQLEKLPAENERRQENERRLVEALEEIEGIHTLREDDRITDRGYCVYNFRYDAEAFGGPSRDRFLEALRAEGVPASSGYGLPLYKQPAFSRAQLGSMVPPGTDIPVNRHLHLPGVEEIMETNIRLSHTALLAEDESILAIPRAIEKVKRNADQL</sequence>
<dbReference type="GO" id="GO:0008483">
    <property type="term" value="F:transaminase activity"/>
    <property type="evidence" value="ECO:0007669"/>
    <property type="project" value="UniProtKB-KW"/>
</dbReference>
<comment type="similarity">
    <text evidence="1">Belongs to the DegT/DnrJ/EryC1 family.</text>
</comment>
<dbReference type="Gene3D" id="3.40.640.10">
    <property type="entry name" value="Type I PLP-dependent aspartate aminotransferase-like (Major domain)"/>
    <property type="match status" value="1"/>
</dbReference>
<dbReference type="EMBL" id="JAOPJZ010000002">
    <property type="protein sequence ID" value="MCU4751203.1"/>
    <property type="molecule type" value="Genomic_DNA"/>
</dbReference>
<dbReference type="Pfam" id="PF01041">
    <property type="entry name" value="DegT_DnrJ_EryC1"/>
    <property type="match status" value="1"/>
</dbReference>
<dbReference type="PIRSF" id="PIRSF000390">
    <property type="entry name" value="PLP_StrS"/>
    <property type="match status" value="1"/>
</dbReference>
<dbReference type="PANTHER" id="PTHR30244">
    <property type="entry name" value="TRANSAMINASE"/>
    <property type="match status" value="1"/>
</dbReference>
<dbReference type="AlphaFoldDB" id="A0AAP2Z6N8"/>